<dbReference type="PANTHER" id="PTHR30055:SF146">
    <property type="entry name" value="HTH-TYPE TRANSCRIPTIONAL DUAL REGULATOR CECR"/>
    <property type="match status" value="1"/>
</dbReference>
<evidence type="ECO:0000259" key="4">
    <source>
        <dbReference type="PROSITE" id="PS50977"/>
    </source>
</evidence>
<evidence type="ECO:0000256" key="2">
    <source>
        <dbReference type="PROSITE-ProRule" id="PRU00335"/>
    </source>
</evidence>
<reference evidence="5 6" key="1">
    <citation type="submission" date="2018-03" db="EMBL/GenBank/DDBJ databases">
        <authorList>
            <person name="Keele B.F."/>
        </authorList>
    </citation>
    <scope>NUCLEOTIDE SEQUENCE [LARGE SCALE GENOMIC DNA]</scope>
    <source>
        <strain evidence="5 6">IB-3</strain>
    </source>
</reference>
<keyword evidence="6" id="KW-1185">Reference proteome</keyword>
<evidence type="ECO:0000313" key="5">
    <source>
        <dbReference type="EMBL" id="PUA82708.1"/>
    </source>
</evidence>
<accession>A0A2R7Z273</accession>
<dbReference type="PANTHER" id="PTHR30055">
    <property type="entry name" value="HTH-TYPE TRANSCRIPTIONAL REGULATOR RUTR"/>
    <property type="match status" value="1"/>
</dbReference>
<feature type="DNA-binding region" description="H-T-H motif" evidence="2">
    <location>
        <begin position="53"/>
        <end position="72"/>
    </location>
</feature>
<dbReference type="PRINTS" id="PR00455">
    <property type="entry name" value="HTHTETR"/>
</dbReference>
<dbReference type="SUPFAM" id="SSF46689">
    <property type="entry name" value="Homeodomain-like"/>
    <property type="match status" value="1"/>
</dbReference>
<dbReference type="EMBL" id="PYXZ01000001">
    <property type="protein sequence ID" value="PUA82708.1"/>
    <property type="molecule type" value="Genomic_DNA"/>
</dbReference>
<sequence length="242" mass="26236">MTTLTTVPEPAPRPTTPPARVSSKASSKAEQTRATIVSSALDLFRTKGFEGTTMRGIADAAGVSLGSAYYYFAGKEHLIQAFYGQMQGEHLTAARSVLDRETDFSARLRGVLEAWVETAEPYHEFAGTFFKNAAEPTSPLSPFSPESTDARDASIAIYAEVVTGSDIKVASALRPRLPELLWLLQMGIVLFWVHDRSDDQARTRALIGGVVPLVDKLARLSRVPVVRGVTADLVALLDSLRS</sequence>
<comment type="caution">
    <text evidence="5">The sequence shown here is derived from an EMBL/GenBank/DDBJ whole genome shotgun (WGS) entry which is preliminary data.</text>
</comment>
<dbReference type="GO" id="GO:0003700">
    <property type="term" value="F:DNA-binding transcription factor activity"/>
    <property type="evidence" value="ECO:0007669"/>
    <property type="project" value="TreeGrafter"/>
</dbReference>
<evidence type="ECO:0000256" key="1">
    <source>
        <dbReference type="ARBA" id="ARBA00023125"/>
    </source>
</evidence>
<keyword evidence="1 2" id="KW-0238">DNA-binding</keyword>
<proteinExistence type="predicted"/>
<dbReference type="InterPro" id="IPR009057">
    <property type="entry name" value="Homeodomain-like_sf"/>
</dbReference>
<dbReference type="InterPro" id="IPR023772">
    <property type="entry name" value="DNA-bd_HTH_TetR-type_CS"/>
</dbReference>
<dbReference type="InterPro" id="IPR036271">
    <property type="entry name" value="Tet_transcr_reg_TetR-rel_C_sf"/>
</dbReference>
<dbReference type="PROSITE" id="PS01081">
    <property type="entry name" value="HTH_TETR_1"/>
    <property type="match status" value="1"/>
</dbReference>
<dbReference type="PROSITE" id="PS50977">
    <property type="entry name" value="HTH_TETR_2"/>
    <property type="match status" value="1"/>
</dbReference>
<organism evidence="5 6">
    <name type="scientific">Nocardioides currus</name>
    <dbReference type="NCBI Taxonomy" id="2133958"/>
    <lineage>
        <taxon>Bacteria</taxon>
        <taxon>Bacillati</taxon>
        <taxon>Actinomycetota</taxon>
        <taxon>Actinomycetes</taxon>
        <taxon>Propionibacteriales</taxon>
        <taxon>Nocardioidaceae</taxon>
        <taxon>Nocardioides</taxon>
    </lineage>
</organism>
<feature type="region of interest" description="Disordered" evidence="3">
    <location>
        <begin position="1"/>
        <end position="30"/>
    </location>
</feature>
<dbReference type="InterPro" id="IPR001647">
    <property type="entry name" value="HTH_TetR"/>
</dbReference>
<gene>
    <name evidence="5" type="ORF">C7S10_03015</name>
</gene>
<dbReference type="Pfam" id="PF00440">
    <property type="entry name" value="TetR_N"/>
    <property type="match status" value="1"/>
</dbReference>
<evidence type="ECO:0000256" key="3">
    <source>
        <dbReference type="SAM" id="MobiDB-lite"/>
    </source>
</evidence>
<dbReference type="Pfam" id="PF17931">
    <property type="entry name" value="TetR_C_23"/>
    <property type="match status" value="1"/>
</dbReference>
<dbReference type="OrthoDB" id="116659at2"/>
<protein>
    <submittedName>
        <fullName evidence="5">TetR family transcriptional regulator</fullName>
    </submittedName>
</protein>
<dbReference type="InterPro" id="IPR041673">
    <property type="entry name" value="TetR_C_23"/>
</dbReference>
<dbReference type="Proteomes" id="UP000244867">
    <property type="component" value="Unassembled WGS sequence"/>
</dbReference>
<dbReference type="InterPro" id="IPR050109">
    <property type="entry name" value="HTH-type_TetR-like_transc_reg"/>
</dbReference>
<dbReference type="AlphaFoldDB" id="A0A2R7Z273"/>
<dbReference type="GO" id="GO:0000976">
    <property type="term" value="F:transcription cis-regulatory region binding"/>
    <property type="evidence" value="ECO:0007669"/>
    <property type="project" value="TreeGrafter"/>
</dbReference>
<feature type="domain" description="HTH tetR-type" evidence="4">
    <location>
        <begin position="30"/>
        <end position="90"/>
    </location>
</feature>
<name>A0A2R7Z273_9ACTN</name>
<dbReference type="Gene3D" id="1.10.357.10">
    <property type="entry name" value="Tetracycline Repressor, domain 2"/>
    <property type="match status" value="1"/>
</dbReference>
<evidence type="ECO:0000313" key="6">
    <source>
        <dbReference type="Proteomes" id="UP000244867"/>
    </source>
</evidence>
<dbReference type="SUPFAM" id="SSF48498">
    <property type="entry name" value="Tetracyclin repressor-like, C-terminal domain"/>
    <property type="match status" value="1"/>
</dbReference>